<keyword evidence="3" id="KW-1185">Reference proteome</keyword>
<dbReference type="Proteomes" id="UP001595697">
    <property type="component" value="Unassembled WGS sequence"/>
</dbReference>
<keyword evidence="1" id="KW-1133">Transmembrane helix</keyword>
<comment type="caution">
    <text evidence="2">The sequence shown here is derived from an EMBL/GenBank/DDBJ whole genome shotgun (WGS) entry which is preliminary data.</text>
</comment>
<protein>
    <submittedName>
        <fullName evidence="2">Uncharacterized protein</fullName>
    </submittedName>
</protein>
<evidence type="ECO:0000313" key="2">
    <source>
        <dbReference type="EMBL" id="MFC3968944.1"/>
    </source>
</evidence>
<evidence type="ECO:0000313" key="3">
    <source>
        <dbReference type="Proteomes" id="UP001595697"/>
    </source>
</evidence>
<evidence type="ECO:0000256" key="1">
    <source>
        <dbReference type="SAM" id="Phobius"/>
    </source>
</evidence>
<proteinExistence type="predicted"/>
<organism evidence="2 3">
    <name type="scientific">Rhizobium lemnae</name>
    <dbReference type="NCBI Taxonomy" id="1214924"/>
    <lineage>
        <taxon>Bacteria</taxon>
        <taxon>Pseudomonadati</taxon>
        <taxon>Pseudomonadota</taxon>
        <taxon>Alphaproteobacteria</taxon>
        <taxon>Hyphomicrobiales</taxon>
        <taxon>Rhizobiaceae</taxon>
        <taxon>Rhizobium/Agrobacterium group</taxon>
        <taxon>Rhizobium</taxon>
    </lineage>
</organism>
<reference evidence="3" key="1">
    <citation type="journal article" date="2019" name="Int. J. Syst. Evol. Microbiol.">
        <title>The Global Catalogue of Microorganisms (GCM) 10K type strain sequencing project: providing services to taxonomists for standard genome sequencing and annotation.</title>
        <authorList>
            <consortium name="The Broad Institute Genomics Platform"/>
            <consortium name="The Broad Institute Genome Sequencing Center for Infectious Disease"/>
            <person name="Wu L."/>
            <person name="Ma J."/>
        </authorList>
    </citation>
    <scope>NUCLEOTIDE SEQUENCE [LARGE SCALE GENOMIC DNA]</scope>
    <source>
        <strain evidence="3">TBRC 5781</strain>
    </source>
</reference>
<dbReference type="EMBL" id="JBHSBD010000052">
    <property type="protein sequence ID" value="MFC3968944.1"/>
    <property type="molecule type" value="Genomic_DNA"/>
</dbReference>
<sequence>MQKQRARAIALTLAQEQACFRLRLLAISGFAVLALLCLSM</sequence>
<keyword evidence="1" id="KW-0472">Membrane</keyword>
<name>A0ABV8EAL0_9HYPH</name>
<keyword evidence="1" id="KW-0812">Transmembrane</keyword>
<accession>A0ABV8EAL0</accession>
<gene>
    <name evidence="2" type="ORF">ACFOVS_12540</name>
</gene>
<feature type="transmembrane region" description="Helical" evidence="1">
    <location>
        <begin position="20"/>
        <end position="38"/>
    </location>
</feature>
<dbReference type="RefSeq" id="WP_281434939.1">
    <property type="nucleotide sequence ID" value="NZ_JALJQZ010000001.1"/>
</dbReference>